<dbReference type="AlphaFoldDB" id="A0A2K2DVL8"/>
<gene>
    <name evidence="2" type="ORF">BRADI_1g77318v3</name>
</gene>
<dbReference type="EMBL" id="CM000880">
    <property type="protein sequence ID" value="PNT78321.1"/>
    <property type="molecule type" value="Genomic_DNA"/>
</dbReference>
<dbReference type="InParanoid" id="A0A2K2DVL8"/>
<accession>A0A2K2DVL8</accession>
<reference evidence="2 3" key="1">
    <citation type="journal article" date="2010" name="Nature">
        <title>Genome sequencing and analysis of the model grass Brachypodium distachyon.</title>
        <authorList>
            <consortium name="International Brachypodium Initiative"/>
        </authorList>
    </citation>
    <scope>NUCLEOTIDE SEQUENCE [LARGE SCALE GENOMIC DNA]</scope>
    <source>
        <strain evidence="2 3">Bd21</strain>
    </source>
</reference>
<organism evidence="2">
    <name type="scientific">Brachypodium distachyon</name>
    <name type="common">Purple false brome</name>
    <name type="synonym">Trachynia distachya</name>
    <dbReference type="NCBI Taxonomy" id="15368"/>
    <lineage>
        <taxon>Eukaryota</taxon>
        <taxon>Viridiplantae</taxon>
        <taxon>Streptophyta</taxon>
        <taxon>Embryophyta</taxon>
        <taxon>Tracheophyta</taxon>
        <taxon>Spermatophyta</taxon>
        <taxon>Magnoliopsida</taxon>
        <taxon>Liliopsida</taxon>
        <taxon>Poales</taxon>
        <taxon>Poaceae</taxon>
        <taxon>BOP clade</taxon>
        <taxon>Pooideae</taxon>
        <taxon>Stipodae</taxon>
        <taxon>Brachypodieae</taxon>
        <taxon>Brachypodium</taxon>
    </lineage>
</organism>
<keyword evidence="4" id="KW-1185">Reference proteome</keyword>
<dbReference type="Proteomes" id="UP000008810">
    <property type="component" value="Chromosome 1"/>
</dbReference>
<evidence type="ECO:0000313" key="4">
    <source>
        <dbReference type="Proteomes" id="UP000008810"/>
    </source>
</evidence>
<dbReference type="Gramene" id="PNT78321">
    <property type="protein sequence ID" value="PNT78321"/>
    <property type="gene ID" value="BRADI_1g77318v3"/>
</dbReference>
<reference evidence="3" key="3">
    <citation type="submission" date="2018-08" db="UniProtKB">
        <authorList>
            <consortium name="EnsemblPlants"/>
        </authorList>
    </citation>
    <scope>IDENTIFICATION</scope>
    <source>
        <strain evidence="3">cv. Bd21</strain>
    </source>
</reference>
<proteinExistence type="predicted"/>
<evidence type="ECO:0000313" key="3">
    <source>
        <dbReference type="EnsemblPlants" id="PNT78321"/>
    </source>
</evidence>
<evidence type="ECO:0000256" key="1">
    <source>
        <dbReference type="SAM" id="MobiDB-lite"/>
    </source>
</evidence>
<protein>
    <submittedName>
        <fullName evidence="2 3">Uncharacterized protein</fullName>
    </submittedName>
</protein>
<feature type="compositionally biased region" description="Basic and acidic residues" evidence="1">
    <location>
        <begin position="1"/>
        <end position="22"/>
    </location>
</feature>
<dbReference type="EnsemblPlants" id="PNT78321">
    <property type="protein sequence ID" value="PNT78321"/>
    <property type="gene ID" value="BRADI_1g77318v3"/>
</dbReference>
<name>A0A2K2DVL8_BRADI</name>
<feature type="region of interest" description="Disordered" evidence="1">
    <location>
        <begin position="1"/>
        <end position="40"/>
    </location>
</feature>
<evidence type="ECO:0000313" key="2">
    <source>
        <dbReference type="EMBL" id="PNT78321.1"/>
    </source>
</evidence>
<sequence length="85" mass="9566">MCKDNNRPTERTTLHDVGREYARPAAVQRTENEEEEEMLTSHAGNSCGFVGDSRVGLHREFGIPFILSCKPGVLLLLQFARLSDF</sequence>
<reference evidence="2" key="2">
    <citation type="submission" date="2017-06" db="EMBL/GenBank/DDBJ databases">
        <title>WGS assembly of Brachypodium distachyon.</title>
        <authorList>
            <consortium name="The International Brachypodium Initiative"/>
            <person name="Lucas S."/>
            <person name="Harmon-Smith M."/>
            <person name="Lail K."/>
            <person name="Tice H."/>
            <person name="Grimwood J."/>
            <person name="Bruce D."/>
            <person name="Barry K."/>
            <person name="Shu S."/>
            <person name="Lindquist E."/>
            <person name="Wang M."/>
            <person name="Pitluck S."/>
            <person name="Vogel J.P."/>
            <person name="Garvin D.F."/>
            <person name="Mockler T.C."/>
            <person name="Schmutz J."/>
            <person name="Rokhsar D."/>
            <person name="Bevan M.W."/>
        </authorList>
    </citation>
    <scope>NUCLEOTIDE SEQUENCE</scope>
    <source>
        <strain evidence="2">Bd21</strain>
    </source>
</reference>